<feature type="domain" description="TRPM-like" evidence="11">
    <location>
        <begin position="479"/>
        <end position="736"/>
    </location>
</feature>
<evidence type="ECO:0000256" key="1">
    <source>
        <dbReference type="ARBA" id="ARBA00004141"/>
    </source>
</evidence>
<evidence type="ECO:0000256" key="8">
    <source>
        <dbReference type="SAM" id="MobiDB-lite"/>
    </source>
</evidence>
<evidence type="ECO:0000313" key="12">
    <source>
        <dbReference type="EMBL" id="CAG2208936.1"/>
    </source>
</evidence>
<dbReference type="InterPro" id="IPR041491">
    <property type="entry name" value="TRPM_SLOG"/>
</dbReference>
<feature type="region of interest" description="Disordered" evidence="8">
    <location>
        <begin position="134"/>
        <end position="157"/>
    </location>
</feature>
<keyword evidence="6 9" id="KW-0472">Membrane</keyword>
<evidence type="ECO:0000256" key="4">
    <source>
        <dbReference type="ARBA" id="ARBA00022989"/>
    </source>
</evidence>
<comment type="caution">
    <text evidence="12">The sequence shown here is derived from an EMBL/GenBank/DDBJ whole genome shotgun (WGS) entry which is preliminary data.</text>
</comment>
<dbReference type="InterPro" id="IPR050927">
    <property type="entry name" value="TRPM"/>
</dbReference>
<feature type="transmembrane region" description="Helical" evidence="9">
    <location>
        <begin position="800"/>
        <end position="824"/>
    </location>
</feature>
<evidence type="ECO:0000256" key="5">
    <source>
        <dbReference type="ARBA" id="ARBA00023065"/>
    </source>
</evidence>
<evidence type="ECO:0000256" key="7">
    <source>
        <dbReference type="ARBA" id="ARBA00023303"/>
    </source>
</evidence>
<feature type="compositionally biased region" description="Polar residues" evidence="8">
    <location>
        <begin position="396"/>
        <end position="416"/>
    </location>
</feature>
<dbReference type="PANTHER" id="PTHR13800">
    <property type="entry name" value="TRANSIENT RECEPTOR POTENTIAL CATION CHANNEL, SUBFAMILY M, MEMBER 6"/>
    <property type="match status" value="1"/>
</dbReference>
<gene>
    <name evidence="12" type="ORF">MEDL_23151</name>
</gene>
<evidence type="ECO:0000313" key="13">
    <source>
        <dbReference type="Proteomes" id="UP000683360"/>
    </source>
</evidence>
<feature type="compositionally biased region" description="Polar residues" evidence="8">
    <location>
        <begin position="424"/>
        <end position="440"/>
    </location>
</feature>
<dbReference type="OrthoDB" id="310870at2759"/>
<feature type="compositionally biased region" description="Low complexity" evidence="8">
    <location>
        <begin position="143"/>
        <end position="157"/>
    </location>
</feature>
<dbReference type="Pfam" id="PF25508">
    <property type="entry name" value="TRPM2"/>
    <property type="match status" value="1"/>
</dbReference>
<evidence type="ECO:0000259" key="11">
    <source>
        <dbReference type="Pfam" id="PF25508"/>
    </source>
</evidence>
<dbReference type="InterPro" id="IPR057366">
    <property type="entry name" value="TRPM-like"/>
</dbReference>
<evidence type="ECO:0000259" key="10">
    <source>
        <dbReference type="Pfam" id="PF18139"/>
    </source>
</evidence>
<feature type="region of interest" description="Disordered" evidence="8">
    <location>
        <begin position="393"/>
        <end position="444"/>
    </location>
</feature>
<dbReference type="GO" id="GO:0099604">
    <property type="term" value="F:ligand-gated calcium channel activity"/>
    <property type="evidence" value="ECO:0007669"/>
    <property type="project" value="TreeGrafter"/>
</dbReference>
<feature type="transmembrane region" description="Helical" evidence="9">
    <location>
        <begin position="955"/>
        <end position="975"/>
    </location>
</feature>
<reference evidence="12" key="1">
    <citation type="submission" date="2021-03" db="EMBL/GenBank/DDBJ databases">
        <authorList>
            <person name="Bekaert M."/>
        </authorList>
    </citation>
    <scope>NUCLEOTIDE SEQUENCE</scope>
</reference>
<dbReference type="Proteomes" id="UP000683360">
    <property type="component" value="Unassembled WGS sequence"/>
</dbReference>
<keyword evidence="2" id="KW-0813">Transport</keyword>
<organism evidence="12 13">
    <name type="scientific">Mytilus edulis</name>
    <name type="common">Blue mussel</name>
    <dbReference type="NCBI Taxonomy" id="6550"/>
    <lineage>
        <taxon>Eukaryota</taxon>
        <taxon>Metazoa</taxon>
        <taxon>Spiralia</taxon>
        <taxon>Lophotrochozoa</taxon>
        <taxon>Mollusca</taxon>
        <taxon>Bivalvia</taxon>
        <taxon>Autobranchia</taxon>
        <taxon>Pteriomorphia</taxon>
        <taxon>Mytilida</taxon>
        <taxon>Mytiloidea</taxon>
        <taxon>Mytilidae</taxon>
        <taxon>Mytilinae</taxon>
        <taxon>Mytilus</taxon>
    </lineage>
</organism>
<evidence type="ECO:0000256" key="6">
    <source>
        <dbReference type="ARBA" id="ARBA00023136"/>
    </source>
</evidence>
<dbReference type="PANTHER" id="PTHR13800:SF12">
    <property type="entry name" value="TRANSIENT RECEPTOR POTENTIAL CATION CHANNEL SUBFAMILY M MEMBER-LIKE 2"/>
    <property type="match status" value="1"/>
</dbReference>
<dbReference type="Pfam" id="PF18139">
    <property type="entry name" value="LSDAT_euk"/>
    <property type="match status" value="1"/>
</dbReference>
<feature type="transmembrane region" description="Helical" evidence="9">
    <location>
        <begin position="885"/>
        <end position="907"/>
    </location>
</feature>
<dbReference type="AlphaFoldDB" id="A0A8S3RQY5"/>
<keyword evidence="5" id="KW-0406">Ion transport</keyword>
<keyword evidence="3 9" id="KW-0812">Transmembrane</keyword>
<proteinExistence type="predicted"/>
<keyword evidence="7" id="KW-0407">Ion channel</keyword>
<feature type="domain" description="TRPM SLOG" evidence="10">
    <location>
        <begin position="200"/>
        <end position="251"/>
    </location>
</feature>
<evidence type="ECO:0000256" key="9">
    <source>
        <dbReference type="SAM" id="Phobius"/>
    </source>
</evidence>
<evidence type="ECO:0000256" key="3">
    <source>
        <dbReference type="ARBA" id="ARBA00022692"/>
    </source>
</evidence>
<sequence>MTDSLIQVEAVFVEKRNDEVIFECESEIWNEIFELGETGDTKVLKEKAIDFRKQFPGLVLAVVGDSDSFVPRPWNATAFTADLIDTLKKVKESWLIYRGKDVGISSFIYNAFEEDIRTNETLSTKLLAVKPKDEKFHGKPNQKKQTTTSKSKASTNQLSFKLPSGNDKDWFNIGLIELLKSLSEKTTPLLSFVTENEDGKQYHNELPMEIPVLLVVAEGDIETIHQVETSVESNIPVLLVKGSGKAADLLVDFLTSRELMSERTGLLKNKAPTLFGTIFTKSSLYNLEQRMTKIKENQHLITVYDVERSDEITLEDTLVDAIIKGWSLKHIKNDQDAIEKSHKLVPIMSGVLKDLYTNQVDDEAQSSKVDYTICEDSTTTDVQTSLYHDDLISRTPEPTTETTVKNDENGTSTVTDTNDENKLIGNTVTPKATGGATTEDSTNEKSNELMEILQFSLDPGSLSLYFYIAYQYSQDPNRVKYKTKNTQILLLEAIIADRVDYVSAMLQHGIVFNTEHFESLYDETFRCEDCKAKDCRSMHAIHHRCDSFRCNLIWCTCLDDCKKCNKKASKNDHSKHCVKHAGHIIAVGFDQRVDVCLQARYLCQKLLNFNQIDATDTIEEDKKQVYFDLLAWALLGNKVKLATVFWFKCKNQLLTAIMASSILKSMSSNVESTKDKKLYGELMEHSKLFENRVIEMQNTLYEKRESDTMDLMEIEDEIFGMKVSPMVLAFENKMMDVIGHPCIQRRLNRIWYNYDPADSPFSCSDVPNKFSLPASGAAAKWTDWIKNVLRLNESLWMEQALVSPLMIFAVHYLFVLAVIVWFSAFVLTDLDLIGSVWDIGIYEWLLYIWLIADFFEEMIVPLIIRLQYKRSKHTKWFKLKRYIFNVWKVLTLLSYLIILSAVCLRIENSSSNHRITLRLYSLGLFTMYMRFLQCMIVHSYFGPKIIMIGEMLLELIKFVWIFIVFMMCTGVLYHANMYPSHYDMWSQKSETYWRIWKIISLPYWQLYGELFLDELQGVNNDNNTCTFVEADWESNPDIERCVEYDWVVLLIAALYMLFTNLLLVNLIIALFTYRFEEVQQNSDRLWKFWRYSIITEFRRRYPVPLNLPLFPLKIVKILRRRNVKLNCCKKKKVQCSSHTVKDKTENSDGKRRQILDRIQPLQTLCANRFLYSPVKDTLHKH</sequence>
<feature type="transmembrane region" description="Helical" evidence="9">
    <location>
        <begin position="1046"/>
        <end position="1071"/>
    </location>
</feature>
<dbReference type="EMBL" id="CAJPWZ010001126">
    <property type="protein sequence ID" value="CAG2208936.1"/>
    <property type="molecule type" value="Genomic_DNA"/>
</dbReference>
<comment type="subcellular location">
    <subcellularLocation>
        <location evidence="1">Membrane</location>
        <topology evidence="1">Multi-pass membrane protein</topology>
    </subcellularLocation>
</comment>
<name>A0A8S3RQY5_MYTED</name>
<dbReference type="GO" id="GO:0005886">
    <property type="term" value="C:plasma membrane"/>
    <property type="evidence" value="ECO:0007669"/>
    <property type="project" value="TreeGrafter"/>
</dbReference>
<evidence type="ECO:0000256" key="2">
    <source>
        <dbReference type="ARBA" id="ARBA00022448"/>
    </source>
</evidence>
<protein>
    <submittedName>
        <fullName evidence="12">TRPM8</fullName>
    </submittedName>
</protein>
<accession>A0A8S3RQY5</accession>
<keyword evidence="13" id="KW-1185">Reference proteome</keyword>
<feature type="transmembrane region" description="Helical" evidence="9">
    <location>
        <begin position="919"/>
        <end position="943"/>
    </location>
</feature>
<keyword evidence="4 9" id="KW-1133">Transmembrane helix</keyword>